<dbReference type="STRING" id="1798664.A3C93_06605"/>
<evidence type="ECO:0008006" key="6">
    <source>
        <dbReference type="Google" id="ProtNLM"/>
    </source>
</evidence>
<dbReference type="Gene3D" id="2.70.70.10">
    <property type="entry name" value="Glucose Permease (Domain IIA)"/>
    <property type="match status" value="1"/>
</dbReference>
<dbReference type="AlphaFoldDB" id="A0A1G2DE88"/>
<dbReference type="GO" id="GO:0004222">
    <property type="term" value="F:metalloendopeptidase activity"/>
    <property type="evidence" value="ECO:0007669"/>
    <property type="project" value="TreeGrafter"/>
</dbReference>
<dbReference type="SUPFAM" id="SSF51261">
    <property type="entry name" value="Duplicated hybrid motif"/>
    <property type="match status" value="1"/>
</dbReference>
<protein>
    <recommendedName>
        <fullName evidence="6">Peptidase M23 domain-containing protein</fullName>
    </recommendedName>
</protein>
<evidence type="ECO:0000259" key="2">
    <source>
        <dbReference type="Pfam" id="PF01471"/>
    </source>
</evidence>
<reference evidence="4 5" key="1">
    <citation type="journal article" date="2016" name="Nat. Commun.">
        <title>Thousands of microbial genomes shed light on interconnected biogeochemical processes in an aquifer system.</title>
        <authorList>
            <person name="Anantharaman K."/>
            <person name="Brown C.T."/>
            <person name="Hug L.A."/>
            <person name="Sharon I."/>
            <person name="Castelle C.J."/>
            <person name="Probst A.J."/>
            <person name="Thomas B.C."/>
            <person name="Singh A."/>
            <person name="Wilkins M.J."/>
            <person name="Karaoz U."/>
            <person name="Brodie E.L."/>
            <person name="Williams K.H."/>
            <person name="Hubbard S.S."/>
            <person name="Banfield J.F."/>
        </authorList>
    </citation>
    <scope>NUCLEOTIDE SEQUENCE [LARGE SCALE GENOMIC DNA]</scope>
</reference>
<dbReference type="PANTHER" id="PTHR21666">
    <property type="entry name" value="PEPTIDASE-RELATED"/>
    <property type="match status" value="1"/>
</dbReference>
<dbReference type="EMBL" id="MHLO01000037">
    <property type="protein sequence ID" value="OGZ11170.1"/>
    <property type="molecule type" value="Genomic_DNA"/>
</dbReference>
<evidence type="ECO:0000313" key="4">
    <source>
        <dbReference type="EMBL" id="OGZ11170.1"/>
    </source>
</evidence>
<keyword evidence="1" id="KW-0732">Signal</keyword>
<dbReference type="Pfam" id="PF01551">
    <property type="entry name" value="Peptidase_M23"/>
    <property type="match status" value="1"/>
</dbReference>
<accession>A0A1G2DE88</accession>
<dbReference type="InterPro" id="IPR002477">
    <property type="entry name" value="Peptidoglycan-bd-like"/>
</dbReference>
<feature type="domain" description="M23ase beta-sheet core" evidence="3">
    <location>
        <begin position="125"/>
        <end position="167"/>
    </location>
</feature>
<comment type="caution">
    <text evidence="4">The sequence shown here is derived from an EMBL/GenBank/DDBJ whole genome shotgun (WGS) entry which is preliminary data.</text>
</comment>
<dbReference type="Pfam" id="PF01471">
    <property type="entry name" value="PG_binding_1"/>
    <property type="match status" value="1"/>
</dbReference>
<evidence type="ECO:0000256" key="1">
    <source>
        <dbReference type="SAM" id="SignalP"/>
    </source>
</evidence>
<feature type="signal peptide" evidence="1">
    <location>
        <begin position="1"/>
        <end position="22"/>
    </location>
</feature>
<name>A0A1G2DE88_9BACT</name>
<dbReference type="InterPro" id="IPR036366">
    <property type="entry name" value="PGBDSf"/>
</dbReference>
<sequence>MKIVTRSLFVALFLLTAPLASAQVVRPIAFPVDGTYTFRDDFHEPRGGGTRLHLGNDIIAAKMTPLIAVVDGVVNYVARPEASWGYEISIQDSDGYTYSYLHINNDTPGTDDGRGGEANAYVAGVNRGATVSKGQLIGWVGDSGNAEYTVPHLHFEMRDPNHAVVNPFPSLSAASGGKGVSSTVASTNAVDALDREQVVSMRYIFTKELALESESNEVRQLQLTLKTFGHFTYPYITGYYGPITRDAVVSYQAKKGIAQTGLVDLATRRKLNDDLGTYDPNDYQPFYTEAEQRAIKIQQLLTLIAKLQAELKILRGY</sequence>
<dbReference type="InterPro" id="IPR016047">
    <property type="entry name" value="M23ase_b-sheet_dom"/>
</dbReference>
<proteinExistence type="predicted"/>
<feature type="domain" description="Peptidoglycan binding-like" evidence="2">
    <location>
        <begin position="215"/>
        <end position="271"/>
    </location>
</feature>
<dbReference type="InterPro" id="IPR011055">
    <property type="entry name" value="Dup_hybrid_motif"/>
</dbReference>
<evidence type="ECO:0000313" key="5">
    <source>
        <dbReference type="Proteomes" id="UP000178636"/>
    </source>
</evidence>
<dbReference type="SUPFAM" id="SSF47090">
    <property type="entry name" value="PGBD-like"/>
    <property type="match status" value="1"/>
</dbReference>
<feature type="chain" id="PRO_5009582547" description="Peptidase M23 domain-containing protein" evidence="1">
    <location>
        <begin position="23"/>
        <end position="317"/>
    </location>
</feature>
<evidence type="ECO:0000259" key="3">
    <source>
        <dbReference type="Pfam" id="PF01551"/>
    </source>
</evidence>
<dbReference type="Proteomes" id="UP000178636">
    <property type="component" value="Unassembled WGS sequence"/>
</dbReference>
<dbReference type="Gene3D" id="1.10.101.10">
    <property type="entry name" value="PGBD-like superfamily/PGBD"/>
    <property type="match status" value="1"/>
</dbReference>
<dbReference type="InterPro" id="IPR050570">
    <property type="entry name" value="Cell_wall_metabolism_enzyme"/>
</dbReference>
<organism evidence="4 5">
    <name type="scientific">Candidatus Lloydbacteria bacterium RIFCSPHIGHO2_02_FULL_54_17</name>
    <dbReference type="NCBI Taxonomy" id="1798664"/>
    <lineage>
        <taxon>Bacteria</taxon>
        <taxon>Candidatus Lloydiibacteriota</taxon>
    </lineage>
</organism>
<dbReference type="CDD" id="cd12797">
    <property type="entry name" value="M23_peptidase"/>
    <property type="match status" value="1"/>
</dbReference>
<gene>
    <name evidence="4" type="ORF">A3C93_06605</name>
</gene>
<dbReference type="PANTHER" id="PTHR21666:SF270">
    <property type="entry name" value="MUREIN HYDROLASE ACTIVATOR ENVC"/>
    <property type="match status" value="1"/>
</dbReference>
<dbReference type="InterPro" id="IPR036365">
    <property type="entry name" value="PGBD-like_sf"/>
</dbReference>